<reference evidence="2 3" key="1">
    <citation type="submission" date="2023-10" db="EMBL/GenBank/DDBJ databases">
        <title>Virgibacillus halophilus 5B73C genome.</title>
        <authorList>
            <person name="Miliotis G."/>
            <person name="Sengupta P."/>
            <person name="Hameed A."/>
            <person name="Chuvochina M."/>
            <person name="Mcdonagh F."/>
            <person name="Simpson A.C."/>
            <person name="Singh N.K."/>
            <person name="Rekha P.D."/>
            <person name="Raman K."/>
            <person name="Hugenholtz P."/>
            <person name="Venkateswaran K."/>
        </authorList>
    </citation>
    <scope>NUCLEOTIDE SEQUENCE [LARGE SCALE GENOMIC DNA]</scope>
    <source>
        <strain evidence="2 3">5B73C</strain>
    </source>
</reference>
<feature type="domain" description="SCP" evidence="1">
    <location>
        <begin position="1"/>
        <end position="34"/>
    </location>
</feature>
<comment type="caution">
    <text evidence="2">The sequence shown here is derived from an EMBL/GenBank/DDBJ whole genome shotgun (WGS) entry which is preliminary data.</text>
</comment>
<evidence type="ECO:0000259" key="1">
    <source>
        <dbReference type="Pfam" id="PF00188"/>
    </source>
</evidence>
<evidence type="ECO:0000313" key="2">
    <source>
        <dbReference type="EMBL" id="MDY0396277.1"/>
    </source>
</evidence>
<dbReference type="Gene3D" id="3.40.33.10">
    <property type="entry name" value="CAP"/>
    <property type="match status" value="1"/>
</dbReference>
<protein>
    <submittedName>
        <fullName evidence="2">CAP domain-containing protein</fullName>
    </submittedName>
</protein>
<dbReference type="SUPFAM" id="SSF55797">
    <property type="entry name" value="PR-1-like"/>
    <property type="match status" value="1"/>
</dbReference>
<sequence>MQGWLNSKGHREALLNKDYTNLGVGVYKFYYTQNFLAKPM</sequence>
<accession>A0ABU5CCA2</accession>
<dbReference type="EMBL" id="JAWDIP010000004">
    <property type="protein sequence ID" value="MDY0396277.1"/>
    <property type="molecule type" value="Genomic_DNA"/>
</dbReference>
<dbReference type="InterPro" id="IPR014044">
    <property type="entry name" value="CAP_dom"/>
</dbReference>
<dbReference type="InterPro" id="IPR035940">
    <property type="entry name" value="CAP_sf"/>
</dbReference>
<evidence type="ECO:0000313" key="3">
    <source>
        <dbReference type="Proteomes" id="UP001281447"/>
    </source>
</evidence>
<name>A0ABU5CCA2_9BACI</name>
<proteinExistence type="predicted"/>
<organism evidence="2 3">
    <name type="scientific">Tigheibacillus halophilus</name>
    <dbReference type="NCBI Taxonomy" id="361280"/>
    <lineage>
        <taxon>Bacteria</taxon>
        <taxon>Bacillati</taxon>
        <taxon>Bacillota</taxon>
        <taxon>Bacilli</taxon>
        <taxon>Bacillales</taxon>
        <taxon>Bacillaceae</taxon>
        <taxon>Tigheibacillus</taxon>
    </lineage>
</organism>
<keyword evidence="3" id="KW-1185">Reference proteome</keyword>
<dbReference type="Proteomes" id="UP001281447">
    <property type="component" value="Unassembled WGS sequence"/>
</dbReference>
<gene>
    <name evidence="2" type="ORF">RWE15_20390</name>
</gene>
<dbReference type="Pfam" id="PF00188">
    <property type="entry name" value="CAP"/>
    <property type="match status" value="1"/>
</dbReference>